<dbReference type="Gene3D" id="1.10.8.60">
    <property type="match status" value="1"/>
</dbReference>
<evidence type="ECO:0000256" key="3">
    <source>
        <dbReference type="ARBA" id="ARBA00022695"/>
    </source>
</evidence>
<keyword evidence="4" id="KW-0235">DNA replication</keyword>
<dbReference type="EC" id="2.7.7.7" evidence="1"/>
<dbReference type="SUPFAM" id="SSF48019">
    <property type="entry name" value="post-AAA+ oligomerization domain-like"/>
    <property type="match status" value="1"/>
</dbReference>
<evidence type="ECO:0000256" key="6">
    <source>
        <dbReference type="ARBA" id="ARBA00034754"/>
    </source>
</evidence>
<evidence type="ECO:0000256" key="2">
    <source>
        <dbReference type="ARBA" id="ARBA00022679"/>
    </source>
</evidence>
<dbReference type="InterPro" id="IPR005790">
    <property type="entry name" value="DNA_polIII_delta"/>
</dbReference>
<evidence type="ECO:0000256" key="1">
    <source>
        <dbReference type="ARBA" id="ARBA00012417"/>
    </source>
</evidence>
<proteinExistence type="inferred from homology"/>
<evidence type="ECO:0000313" key="9">
    <source>
        <dbReference type="Proteomes" id="UP000824225"/>
    </source>
</evidence>
<reference evidence="8" key="1">
    <citation type="journal article" date="2021" name="PeerJ">
        <title>Extensive microbial diversity within the chicken gut microbiome revealed by metagenomics and culture.</title>
        <authorList>
            <person name="Gilroy R."/>
            <person name="Ravi A."/>
            <person name="Getino M."/>
            <person name="Pursley I."/>
            <person name="Horton D.L."/>
            <person name="Alikhan N.F."/>
            <person name="Baker D."/>
            <person name="Gharbi K."/>
            <person name="Hall N."/>
            <person name="Watson M."/>
            <person name="Adriaenssens E.M."/>
            <person name="Foster-Nyarko E."/>
            <person name="Jarju S."/>
            <person name="Secka A."/>
            <person name="Antonio M."/>
            <person name="Oren A."/>
            <person name="Chaudhuri R.R."/>
            <person name="La Ragione R."/>
            <person name="Hildebrand F."/>
            <person name="Pallen M.J."/>
        </authorList>
    </citation>
    <scope>NUCLEOTIDE SEQUENCE</scope>
    <source>
        <strain evidence="8">CHK186-16707</strain>
    </source>
</reference>
<dbReference type="Proteomes" id="UP000824225">
    <property type="component" value="Unassembled WGS sequence"/>
</dbReference>
<dbReference type="InterPro" id="IPR008921">
    <property type="entry name" value="DNA_pol3_clamp-load_cplx_C"/>
</dbReference>
<comment type="similarity">
    <text evidence="6">Belongs to the DNA polymerase HolA subunit family.</text>
</comment>
<keyword evidence="2" id="KW-0808">Transferase</keyword>
<dbReference type="GO" id="GO:0003677">
    <property type="term" value="F:DNA binding"/>
    <property type="evidence" value="ECO:0007669"/>
    <property type="project" value="InterPro"/>
</dbReference>
<evidence type="ECO:0000256" key="4">
    <source>
        <dbReference type="ARBA" id="ARBA00022705"/>
    </source>
</evidence>
<dbReference type="AlphaFoldDB" id="A0A9D2HFF8"/>
<protein>
    <recommendedName>
        <fullName evidence="1">DNA-directed DNA polymerase</fullName>
        <ecNumber evidence="1">2.7.7.7</ecNumber>
    </recommendedName>
</protein>
<comment type="catalytic activity">
    <reaction evidence="7">
        <text>DNA(n) + a 2'-deoxyribonucleoside 5'-triphosphate = DNA(n+1) + diphosphate</text>
        <dbReference type="Rhea" id="RHEA:22508"/>
        <dbReference type="Rhea" id="RHEA-COMP:17339"/>
        <dbReference type="Rhea" id="RHEA-COMP:17340"/>
        <dbReference type="ChEBI" id="CHEBI:33019"/>
        <dbReference type="ChEBI" id="CHEBI:61560"/>
        <dbReference type="ChEBI" id="CHEBI:173112"/>
        <dbReference type="EC" id="2.7.7.7"/>
    </reaction>
</comment>
<keyword evidence="3" id="KW-0548">Nucleotidyltransferase</keyword>
<comment type="caution">
    <text evidence="8">The sequence shown here is derived from an EMBL/GenBank/DDBJ whole genome shotgun (WGS) entry which is preliminary data.</text>
</comment>
<dbReference type="InterPro" id="IPR027417">
    <property type="entry name" value="P-loop_NTPase"/>
</dbReference>
<dbReference type="GO" id="GO:0003887">
    <property type="term" value="F:DNA-directed DNA polymerase activity"/>
    <property type="evidence" value="ECO:0007669"/>
    <property type="project" value="UniProtKB-KW"/>
</dbReference>
<dbReference type="SUPFAM" id="SSF52540">
    <property type="entry name" value="P-loop containing nucleoside triphosphate hydrolases"/>
    <property type="match status" value="1"/>
</dbReference>
<dbReference type="Gene3D" id="1.20.272.10">
    <property type="match status" value="1"/>
</dbReference>
<evidence type="ECO:0000256" key="5">
    <source>
        <dbReference type="ARBA" id="ARBA00022932"/>
    </source>
</evidence>
<sequence>MDIPGFYFCLCPDSTLAREHVDGLLKRVNAVGREREIRTFWADEGLDGRFWEALTMQGLTERPRALLVRGAQTLTAEVWKKLSAVLATPRPDILPVFFLESLWEKGQPKLPAHIAKLRCLEFADKQGWVWRSAGLDARALRKHVQQRAAALELRLTPDALDALCAVVTPDAAAVRGVLEQLALASGDGEVGVELVRNMAESAPEVIIFEFIRHLQSGNSAAVWRTLLREGDGGESLLFPLLALLTREARLLWQIQAGENVWLPQQTANLKRSLASRLGTSGLANLFAALMEAEWAVKSGRRQPLQALEELVGSLTLAFTPA</sequence>
<dbReference type="EMBL" id="DXAN01000022">
    <property type="protein sequence ID" value="HJA08825.1"/>
    <property type="molecule type" value="Genomic_DNA"/>
</dbReference>
<accession>A0A9D2HFF8</accession>
<dbReference type="GO" id="GO:0009360">
    <property type="term" value="C:DNA polymerase III complex"/>
    <property type="evidence" value="ECO:0007669"/>
    <property type="project" value="TreeGrafter"/>
</dbReference>
<evidence type="ECO:0000256" key="7">
    <source>
        <dbReference type="ARBA" id="ARBA00049244"/>
    </source>
</evidence>
<dbReference type="NCBIfam" id="TIGR01128">
    <property type="entry name" value="holA"/>
    <property type="match status" value="1"/>
</dbReference>
<evidence type="ECO:0000313" key="8">
    <source>
        <dbReference type="EMBL" id="HJA08825.1"/>
    </source>
</evidence>
<organism evidence="8 9">
    <name type="scientific">Candidatus Mailhella merdigallinarum</name>
    <dbReference type="NCBI Taxonomy" id="2838658"/>
    <lineage>
        <taxon>Bacteria</taxon>
        <taxon>Pseudomonadati</taxon>
        <taxon>Thermodesulfobacteriota</taxon>
        <taxon>Desulfovibrionia</taxon>
        <taxon>Desulfovibrionales</taxon>
        <taxon>Desulfovibrionaceae</taxon>
        <taxon>Mailhella</taxon>
    </lineage>
</organism>
<dbReference type="PANTHER" id="PTHR34388:SF1">
    <property type="entry name" value="DNA POLYMERASE III SUBUNIT DELTA"/>
    <property type="match status" value="1"/>
</dbReference>
<reference evidence="8" key="2">
    <citation type="submission" date="2021-04" db="EMBL/GenBank/DDBJ databases">
        <authorList>
            <person name="Gilroy R."/>
        </authorList>
    </citation>
    <scope>NUCLEOTIDE SEQUENCE</scope>
    <source>
        <strain evidence="8">CHK186-16707</strain>
    </source>
</reference>
<dbReference type="GO" id="GO:0006261">
    <property type="term" value="P:DNA-templated DNA replication"/>
    <property type="evidence" value="ECO:0007669"/>
    <property type="project" value="TreeGrafter"/>
</dbReference>
<dbReference type="PANTHER" id="PTHR34388">
    <property type="entry name" value="DNA POLYMERASE III SUBUNIT DELTA"/>
    <property type="match status" value="1"/>
</dbReference>
<name>A0A9D2HFF8_9BACT</name>
<gene>
    <name evidence="8" type="ORF">H9962_06525</name>
</gene>
<keyword evidence="5" id="KW-0239">DNA-directed DNA polymerase</keyword>